<name>A0A0F9BXP7_9ZZZZ</name>
<organism evidence="1">
    <name type="scientific">marine sediment metagenome</name>
    <dbReference type="NCBI Taxonomy" id="412755"/>
    <lineage>
        <taxon>unclassified sequences</taxon>
        <taxon>metagenomes</taxon>
        <taxon>ecological metagenomes</taxon>
    </lineage>
</organism>
<accession>A0A0F9BXP7</accession>
<proteinExistence type="predicted"/>
<reference evidence="1" key="1">
    <citation type="journal article" date="2015" name="Nature">
        <title>Complex archaea that bridge the gap between prokaryotes and eukaryotes.</title>
        <authorList>
            <person name="Spang A."/>
            <person name="Saw J.H."/>
            <person name="Jorgensen S.L."/>
            <person name="Zaremba-Niedzwiedzka K."/>
            <person name="Martijn J."/>
            <person name="Lind A.E."/>
            <person name="van Eijk R."/>
            <person name="Schleper C."/>
            <person name="Guy L."/>
            <person name="Ettema T.J."/>
        </authorList>
    </citation>
    <scope>NUCLEOTIDE SEQUENCE</scope>
</reference>
<feature type="non-terminal residue" evidence="1">
    <location>
        <position position="42"/>
    </location>
</feature>
<sequence length="42" mass="4851">MPKLLNVKNFLGLNTMKRKLPPQLAREISDMVSERGLTRTRP</sequence>
<gene>
    <name evidence="1" type="ORF">LCGC14_2392950</name>
</gene>
<evidence type="ECO:0000313" key="1">
    <source>
        <dbReference type="EMBL" id="KKL26669.1"/>
    </source>
</evidence>
<dbReference type="AlphaFoldDB" id="A0A0F9BXP7"/>
<protein>
    <submittedName>
        <fullName evidence="1">Uncharacterized protein</fullName>
    </submittedName>
</protein>
<dbReference type="EMBL" id="LAZR01035751">
    <property type="protein sequence ID" value="KKL26669.1"/>
    <property type="molecule type" value="Genomic_DNA"/>
</dbReference>
<comment type="caution">
    <text evidence="1">The sequence shown here is derived from an EMBL/GenBank/DDBJ whole genome shotgun (WGS) entry which is preliminary data.</text>
</comment>